<name>A0A1M7YRG8_9VIBR</name>
<keyword evidence="11" id="KW-0915">Sodium</keyword>
<evidence type="ECO:0000256" key="8">
    <source>
        <dbReference type="ARBA" id="ARBA00022967"/>
    </source>
</evidence>
<sequence length="269" mass="29785">MNFDMNFRVCAAMLCSLMILTACSDPEEQAGKHHQSKGSELVKTIANHVNPTVRLDKRLVLVQVAGLDHKKMSMSALTAKYFEPHLIDLRTGQEVNNAPLLAHYDLEKILADPTQSVTLNEADDPAGIRQRENTGLAYLVKNDAGQYSKIVLPIRGMSRFSIVFGYLALDIHTLKIAGLGFYQHAETPGLGATITEKPQWAHSFVGKQVFSHDEPDFQVVIKHRRPTDDHSVDGISGASYTSRGVRNAINYWCGDKAYGPFIHKVAANK</sequence>
<dbReference type="PANTHER" id="PTHR37838:SF1">
    <property type="entry name" value="NA(+)-TRANSLOCATING NADH-QUINONE REDUCTASE SUBUNIT C"/>
    <property type="match status" value="1"/>
</dbReference>
<keyword evidence="16" id="KW-0732">Signal</keyword>
<keyword evidence="10" id="KW-0520">NAD</keyword>
<evidence type="ECO:0000256" key="5">
    <source>
        <dbReference type="ARBA" id="ARBA00022630"/>
    </source>
</evidence>
<evidence type="ECO:0000259" key="17">
    <source>
        <dbReference type="SMART" id="SM00900"/>
    </source>
</evidence>
<dbReference type="PANTHER" id="PTHR37838">
    <property type="entry name" value="NA(+)-TRANSLOCATING NADH-QUINONE REDUCTASE SUBUNIT C"/>
    <property type="match status" value="1"/>
</dbReference>
<accession>A0A1M7YRG8</accession>
<dbReference type="STRING" id="1117707.VQ7734_00941"/>
<dbReference type="GO" id="GO:0016020">
    <property type="term" value="C:membrane"/>
    <property type="evidence" value="ECO:0007669"/>
    <property type="project" value="InterPro"/>
</dbReference>
<evidence type="ECO:0000256" key="9">
    <source>
        <dbReference type="ARBA" id="ARBA00022989"/>
    </source>
</evidence>
<keyword evidence="8" id="KW-1278">Translocase</keyword>
<reference evidence="19" key="1">
    <citation type="submission" date="2016-12" db="EMBL/GenBank/DDBJ databases">
        <authorList>
            <person name="Rodrigo-Torres L."/>
            <person name="Arahal R.D."/>
            <person name="Lucena T."/>
        </authorList>
    </citation>
    <scope>NUCLEOTIDE SEQUENCE [LARGE SCALE GENOMIC DNA]</scope>
</reference>
<keyword evidence="12" id="KW-0406">Ion transport</keyword>
<dbReference type="InterPro" id="IPR010204">
    <property type="entry name" value="NqrC"/>
</dbReference>
<keyword evidence="18" id="KW-0560">Oxidoreductase</keyword>
<keyword evidence="6" id="KW-0288">FMN</keyword>
<evidence type="ECO:0000256" key="1">
    <source>
        <dbReference type="ARBA" id="ARBA00022448"/>
    </source>
</evidence>
<keyword evidence="13" id="KW-0830">Ubiquinone</keyword>
<keyword evidence="2" id="KW-1003">Cell membrane</keyword>
<dbReference type="GO" id="GO:0016655">
    <property type="term" value="F:oxidoreductase activity, acting on NAD(P)H, quinone or similar compound as acceptor"/>
    <property type="evidence" value="ECO:0007669"/>
    <property type="project" value="InterPro"/>
</dbReference>
<dbReference type="GO" id="GO:0010181">
    <property type="term" value="F:FMN binding"/>
    <property type="evidence" value="ECO:0007669"/>
    <property type="project" value="InterPro"/>
</dbReference>
<evidence type="ECO:0000313" key="18">
    <source>
        <dbReference type="EMBL" id="SHO55222.1"/>
    </source>
</evidence>
<keyword evidence="14" id="KW-0472">Membrane</keyword>
<evidence type="ECO:0000256" key="11">
    <source>
        <dbReference type="ARBA" id="ARBA00023053"/>
    </source>
</evidence>
<evidence type="ECO:0000256" key="16">
    <source>
        <dbReference type="SAM" id="SignalP"/>
    </source>
</evidence>
<keyword evidence="15" id="KW-0739">Sodium transport</keyword>
<dbReference type="SMART" id="SM00900">
    <property type="entry name" value="FMN_bind"/>
    <property type="match status" value="1"/>
</dbReference>
<organism evidence="18 19">
    <name type="scientific">Vibrio quintilis</name>
    <dbReference type="NCBI Taxonomy" id="1117707"/>
    <lineage>
        <taxon>Bacteria</taxon>
        <taxon>Pseudomonadati</taxon>
        <taxon>Pseudomonadota</taxon>
        <taxon>Gammaproteobacteria</taxon>
        <taxon>Vibrionales</taxon>
        <taxon>Vibrionaceae</taxon>
        <taxon>Vibrio</taxon>
    </lineage>
</organism>
<evidence type="ECO:0000256" key="15">
    <source>
        <dbReference type="ARBA" id="ARBA00023201"/>
    </source>
</evidence>
<keyword evidence="3" id="KW-0997">Cell inner membrane</keyword>
<evidence type="ECO:0000256" key="2">
    <source>
        <dbReference type="ARBA" id="ARBA00022475"/>
    </source>
</evidence>
<feature type="domain" description="FMN-binding" evidence="17">
    <location>
        <begin position="156"/>
        <end position="256"/>
    </location>
</feature>
<feature type="chain" id="PRO_5012748837" evidence="16">
    <location>
        <begin position="25"/>
        <end position="269"/>
    </location>
</feature>
<dbReference type="NCBIfam" id="TIGR01938">
    <property type="entry name" value="nqrC"/>
    <property type="match status" value="1"/>
</dbReference>
<dbReference type="RefSeq" id="WP_073580118.1">
    <property type="nucleotide sequence ID" value="NZ_AP024897.1"/>
</dbReference>
<keyword evidence="4" id="KW-0597">Phosphoprotein</keyword>
<evidence type="ECO:0000313" key="19">
    <source>
        <dbReference type="Proteomes" id="UP000184600"/>
    </source>
</evidence>
<evidence type="ECO:0000256" key="3">
    <source>
        <dbReference type="ARBA" id="ARBA00022519"/>
    </source>
</evidence>
<keyword evidence="9" id="KW-1133">Transmembrane helix</keyword>
<proteinExistence type="predicted"/>
<evidence type="ECO:0000256" key="7">
    <source>
        <dbReference type="ARBA" id="ARBA00022692"/>
    </source>
</evidence>
<dbReference type="Pfam" id="PF04205">
    <property type="entry name" value="FMN_bind"/>
    <property type="match status" value="1"/>
</dbReference>
<evidence type="ECO:0000256" key="14">
    <source>
        <dbReference type="ARBA" id="ARBA00023136"/>
    </source>
</evidence>
<feature type="signal peptide" evidence="16">
    <location>
        <begin position="1"/>
        <end position="24"/>
    </location>
</feature>
<evidence type="ECO:0000256" key="12">
    <source>
        <dbReference type="ARBA" id="ARBA00023065"/>
    </source>
</evidence>
<dbReference type="GO" id="GO:0006814">
    <property type="term" value="P:sodium ion transport"/>
    <property type="evidence" value="ECO:0007669"/>
    <property type="project" value="UniProtKB-KW"/>
</dbReference>
<keyword evidence="19" id="KW-1185">Reference proteome</keyword>
<evidence type="ECO:0000256" key="4">
    <source>
        <dbReference type="ARBA" id="ARBA00022553"/>
    </source>
</evidence>
<dbReference type="AlphaFoldDB" id="A0A1M7YRG8"/>
<evidence type="ECO:0000256" key="10">
    <source>
        <dbReference type="ARBA" id="ARBA00023027"/>
    </source>
</evidence>
<evidence type="ECO:0000256" key="13">
    <source>
        <dbReference type="ARBA" id="ARBA00023075"/>
    </source>
</evidence>
<dbReference type="EC" id="1.6.5.-" evidence="18"/>
<dbReference type="EMBL" id="FRFG01000012">
    <property type="protein sequence ID" value="SHO55222.1"/>
    <property type="molecule type" value="Genomic_DNA"/>
</dbReference>
<keyword evidence="1" id="KW-0813">Transport</keyword>
<keyword evidence="7" id="KW-0812">Transmembrane</keyword>
<gene>
    <name evidence="18" type="primary">nqrC_1</name>
    <name evidence="18" type="ORF">VQ7734_00941</name>
</gene>
<protein>
    <submittedName>
        <fullName evidence="18">Na(+)-translocating NADH-quinone reductase subunit C</fullName>
        <ecNumber evidence="18">1.6.5.-</ecNumber>
    </submittedName>
</protein>
<keyword evidence="5" id="KW-0285">Flavoprotein</keyword>
<evidence type="ECO:0000256" key="6">
    <source>
        <dbReference type="ARBA" id="ARBA00022643"/>
    </source>
</evidence>
<dbReference type="InterPro" id="IPR007329">
    <property type="entry name" value="FMN-bd"/>
</dbReference>
<dbReference type="Proteomes" id="UP000184600">
    <property type="component" value="Unassembled WGS sequence"/>
</dbReference>